<sequence length="61" mass="7118">MIVMSNDVKIVTDRYVLMILFDAKNKVHQGSNKALMRSIFAAKFNPPYLMRFIWNAIKITI</sequence>
<protein>
    <submittedName>
        <fullName evidence="1">Uncharacterized protein</fullName>
    </submittedName>
</protein>
<dbReference type="Proteomes" id="UP000030588">
    <property type="component" value="Unassembled WGS sequence"/>
</dbReference>
<reference evidence="1 2" key="1">
    <citation type="submission" date="2014-10" db="EMBL/GenBank/DDBJ databases">
        <title>Draft genome of phytase producing Bacillus ginsengihumi strain M2.11.</title>
        <authorList>
            <person name="Toymentseva A."/>
            <person name="Boulygina E.A."/>
            <person name="Kazakov S.V."/>
            <person name="Kayumov I."/>
            <person name="Suleimanova A.D."/>
            <person name="Mardanova A.M."/>
            <person name="Maria S.N."/>
            <person name="Sergey M.Y."/>
            <person name="Sharipova M.R."/>
        </authorList>
    </citation>
    <scope>NUCLEOTIDE SEQUENCE [LARGE SCALE GENOMIC DNA]</scope>
    <source>
        <strain evidence="1 2">M2.11</strain>
    </source>
</reference>
<dbReference type="EMBL" id="JRUN01000025">
    <property type="protein sequence ID" value="KHD85354.1"/>
    <property type="molecule type" value="Genomic_DNA"/>
</dbReference>
<name>A0A0A6VFI0_9BACI</name>
<comment type="caution">
    <text evidence="1">The sequence shown here is derived from an EMBL/GenBank/DDBJ whole genome shotgun (WGS) entry which is preliminary data.</text>
</comment>
<dbReference type="AlphaFoldDB" id="A0A0A6VFI0"/>
<accession>A0A0A6VFI0</accession>
<evidence type="ECO:0000313" key="2">
    <source>
        <dbReference type="Proteomes" id="UP000030588"/>
    </source>
</evidence>
<proteinExistence type="predicted"/>
<gene>
    <name evidence="1" type="ORF">NG54_09620</name>
</gene>
<evidence type="ECO:0000313" key="1">
    <source>
        <dbReference type="EMBL" id="KHD85354.1"/>
    </source>
</evidence>
<organism evidence="1 2">
    <name type="scientific">Heyndrickxia ginsengihumi</name>
    <dbReference type="NCBI Taxonomy" id="363870"/>
    <lineage>
        <taxon>Bacteria</taxon>
        <taxon>Bacillati</taxon>
        <taxon>Bacillota</taxon>
        <taxon>Bacilli</taxon>
        <taxon>Bacillales</taxon>
        <taxon>Bacillaceae</taxon>
        <taxon>Heyndrickxia</taxon>
    </lineage>
</organism>